<evidence type="ECO:0000256" key="2">
    <source>
        <dbReference type="ARBA" id="ARBA00004651"/>
    </source>
</evidence>
<dbReference type="Proteomes" id="UP000261340">
    <property type="component" value="Unplaced"/>
</dbReference>
<dbReference type="Gene3D" id="1.10.1450.10">
    <property type="entry name" value="Tetraspanin"/>
    <property type="match status" value="1"/>
</dbReference>
<dbReference type="STRING" id="61819.ENSACIP00000009030"/>
<evidence type="ECO:0000256" key="9">
    <source>
        <dbReference type="ARBA" id="ARBA00023157"/>
    </source>
</evidence>
<feature type="transmembrane region" description="Helical" evidence="14">
    <location>
        <begin position="91"/>
        <end position="113"/>
    </location>
</feature>
<dbReference type="GO" id="GO:0051604">
    <property type="term" value="P:protein maturation"/>
    <property type="evidence" value="ECO:0007669"/>
    <property type="project" value="UniProtKB-ARBA"/>
</dbReference>
<keyword evidence="4" id="KW-1003">Cell membrane</keyword>
<dbReference type="PROSITE" id="PS51257">
    <property type="entry name" value="PROKAR_LIPOPROTEIN"/>
    <property type="match status" value="1"/>
</dbReference>
<evidence type="ECO:0000256" key="11">
    <source>
        <dbReference type="ARBA" id="ARBA00056423"/>
    </source>
</evidence>
<comment type="function">
    <text evidence="11">Part of TspanC8 subgroup, composed of 6 members that interact with the transmembrane metalloprotease ADAM10. This interaction is required for ADAM10 exit from the endoplasmic reticulum and for enzymatic maturation and trafficking to the cell surface as well as substrate specificity. Different TspanC8/ADAM10 complexes have distinct substrates. Promotes ADAM10-mediated cleavage of CDH2. Negatively regulates ligand-induced Notch activity probably by regulating ADAM10 activity.</text>
</comment>
<dbReference type="GO" id="GO:0005886">
    <property type="term" value="C:plasma membrane"/>
    <property type="evidence" value="ECO:0007669"/>
    <property type="project" value="UniProtKB-SubCell"/>
</dbReference>
<feature type="disulfide bond" evidence="13">
    <location>
        <begin position="152"/>
        <end position="168"/>
    </location>
</feature>
<keyword evidence="6" id="KW-0967">Endosome</keyword>
<accession>A0A3Q0RJT7</accession>
<evidence type="ECO:0000256" key="6">
    <source>
        <dbReference type="ARBA" id="ARBA00022753"/>
    </source>
</evidence>
<dbReference type="PRINTS" id="PR00259">
    <property type="entry name" value="TMFOUR"/>
</dbReference>
<comment type="subcellular location">
    <subcellularLocation>
        <location evidence="2">Cell membrane</location>
        <topology evidence="2">Multi-pass membrane protein</topology>
    </subcellularLocation>
    <subcellularLocation>
        <location evidence="1">Late endosome membrane</location>
    </subcellularLocation>
    <subcellularLocation>
        <location evidence="14">Membrane</location>
        <topology evidence="14">Multi-pass membrane protein</topology>
    </subcellularLocation>
</comment>
<keyword evidence="16" id="KW-1185">Reference proteome</keyword>
<dbReference type="Pfam" id="PF00335">
    <property type="entry name" value="Tetraspanin"/>
    <property type="match status" value="1"/>
</dbReference>
<dbReference type="InterPro" id="IPR008952">
    <property type="entry name" value="Tetraspanin_EC2_sf"/>
</dbReference>
<keyword evidence="8 14" id="KW-0472">Membrane</keyword>
<comment type="subunit">
    <text evidence="12">Interacts with ADAM10; the interaction influences ADAM10 substrate specificity, endocytosis and turnover.</text>
</comment>
<evidence type="ECO:0000256" key="12">
    <source>
        <dbReference type="ARBA" id="ARBA00065909"/>
    </source>
</evidence>
<dbReference type="PANTHER" id="PTHR19282">
    <property type="entry name" value="TETRASPANIN"/>
    <property type="match status" value="1"/>
</dbReference>
<evidence type="ECO:0000256" key="14">
    <source>
        <dbReference type="RuleBase" id="RU361218"/>
    </source>
</evidence>
<evidence type="ECO:0000256" key="4">
    <source>
        <dbReference type="ARBA" id="ARBA00022475"/>
    </source>
</evidence>
<dbReference type="PIRSF" id="PIRSF002419">
    <property type="entry name" value="Tetraspanin"/>
    <property type="match status" value="1"/>
</dbReference>
<evidence type="ECO:0000313" key="15">
    <source>
        <dbReference type="Ensembl" id="ENSACIP00000009030.1"/>
    </source>
</evidence>
<dbReference type="InterPro" id="IPR000301">
    <property type="entry name" value="Tetraspanin_animals"/>
</dbReference>
<dbReference type="FunFam" id="1.10.1450.10:FF:000011">
    <property type="entry name" value="Tetraspanin"/>
    <property type="match status" value="1"/>
</dbReference>
<evidence type="ECO:0000256" key="7">
    <source>
        <dbReference type="ARBA" id="ARBA00022989"/>
    </source>
</evidence>
<sequence length="296" mass="33794">MADSDVRYCQRFSYYVLKFILFAYACGWWLIGGCILAIGIYAEVERQQYKTLEGVFLAPAIILIVLGLIMFIFSFIGVLATLRDNLTLLKVFMYTLAVCLVLELVGAILGVVFHNQTVDLLNKNIRKGIVNYYDDLDFKNIMDYVQEKFKCCGGEGFKDWKVNMYHNCSAPGPLACGVPYTCCVTTKPNEVANTMCGYKVLEKTQYELSDIYTRGCTNAFFLWLIDNYKIMAILLFLILVPQFFGVIVSWLYTTRIEDIIEHSQSIDGLLISSAQESTTKKQHRVAKWFKCMPVID</sequence>
<evidence type="ECO:0000313" key="16">
    <source>
        <dbReference type="Proteomes" id="UP000261340"/>
    </source>
</evidence>
<evidence type="ECO:0000256" key="10">
    <source>
        <dbReference type="ARBA" id="ARBA00023180"/>
    </source>
</evidence>
<feature type="transmembrane region" description="Helical" evidence="14">
    <location>
        <begin position="54"/>
        <end position="79"/>
    </location>
</feature>
<keyword evidence="5 14" id="KW-0812">Transmembrane</keyword>
<evidence type="ECO:0000256" key="5">
    <source>
        <dbReference type="ARBA" id="ARBA00022692"/>
    </source>
</evidence>
<comment type="similarity">
    <text evidence="3 14">Belongs to the tetraspanin (TM4SF) family.</text>
</comment>
<dbReference type="SUPFAM" id="SSF48652">
    <property type="entry name" value="Tetraspanin"/>
    <property type="match status" value="1"/>
</dbReference>
<keyword evidence="10" id="KW-0325">Glycoprotein</keyword>
<reference evidence="15" key="2">
    <citation type="submission" date="2025-09" db="UniProtKB">
        <authorList>
            <consortium name="Ensembl"/>
        </authorList>
    </citation>
    <scope>IDENTIFICATION</scope>
</reference>
<dbReference type="InterPro" id="IPR018499">
    <property type="entry name" value="Tetraspanin/Peripherin"/>
</dbReference>
<feature type="transmembrane region" description="Helical" evidence="14">
    <location>
        <begin position="21"/>
        <end position="42"/>
    </location>
</feature>
<dbReference type="AlphaFoldDB" id="A0A3Q0RJT7"/>
<dbReference type="PANTHER" id="PTHR19282:SF159">
    <property type="entry name" value="TETRASPANIN-15"/>
    <property type="match status" value="1"/>
</dbReference>
<keyword evidence="9 13" id="KW-1015">Disulfide bond</keyword>
<organism evidence="15 16">
    <name type="scientific">Amphilophus citrinellus</name>
    <name type="common">Midas cichlid</name>
    <name type="synonym">Cichlasoma citrinellum</name>
    <dbReference type="NCBI Taxonomy" id="61819"/>
    <lineage>
        <taxon>Eukaryota</taxon>
        <taxon>Metazoa</taxon>
        <taxon>Chordata</taxon>
        <taxon>Craniata</taxon>
        <taxon>Vertebrata</taxon>
        <taxon>Euteleostomi</taxon>
        <taxon>Actinopterygii</taxon>
        <taxon>Neopterygii</taxon>
        <taxon>Teleostei</taxon>
        <taxon>Neoteleostei</taxon>
        <taxon>Acanthomorphata</taxon>
        <taxon>Ovalentaria</taxon>
        <taxon>Cichlomorphae</taxon>
        <taxon>Cichliformes</taxon>
        <taxon>Cichlidae</taxon>
        <taxon>New World cichlids</taxon>
        <taxon>Cichlasomatinae</taxon>
        <taxon>Heroini</taxon>
        <taxon>Amphilophus</taxon>
    </lineage>
</organism>
<dbReference type="OMA" id="FAGAGCC"/>
<feature type="transmembrane region" description="Helical" evidence="14">
    <location>
        <begin position="230"/>
        <end position="252"/>
    </location>
</feature>
<keyword evidence="7 14" id="KW-1133">Transmembrane helix</keyword>
<protein>
    <recommendedName>
        <fullName evidence="14">Tetraspanin</fullName>
    </recommendedName>
</protein>
<dbReference type="GeneTree" id="ENSGT00940000157973"/>
<evidence type="ECO:0000256" key="13">
    <source>
        <dbReference type="PIRSR" id="PIRSR002419-1"/>
    </source>
</evidence>
<dbReference type="GO" id="GO:0019899">
    <property type="term" value="F:enzyme binding"/>
    <property type="evidence" value="ECO:0007669"/>
    <property type="project" value="UniProtKB-ARBA"/>
</dbReference>
<proteinExistence type="inferred from homology"/>
<evidence type="ECO:0000256" key="8">
    <source>
        <dbReference type="ARBA" id="ARBA00023136"/>
    </source>
</evidence>
<dbReference type="CDD" id="cd03158">
    <property type="entry name" value="penumbra_like_LEL"/>
    <property type="match status" value="1"/>
</dbReference>
<name>A0A3Q0RJT7_AMPCI</name>
<reference evidence="15" key="1">
    <citation type="submission" date="2025-08" db="UniProtKB">
        <authorList>
            <consortium name="Ensembl"/>
        </authorList>
    </citation>
    <scope>IDENTIFICATION</scope>
</reference>
<evidence type="ECO:0000256" key="3">
    <source>
        <dbReference type="ARBA" id="ARBA00006840"/>
    </source>
</evidence>
<evidence type="ECO:0000256" key="1">
    <source>
        <dbReference type="ARBA" id="ARBA00004414"/>
    </source>
</evidence>
<dbReference type="Ensembl" id="ENSACIT00000009301.1">
    <property type="protein sequence ID" value="ENSACIP00000009030.1"/>
    <property type="gene ID" value="ENSACIG00000007015.1"/>
</dbReference>
<dbReference type="GO" id="GO:0031902">
    <property type="term" value="C:late endosome membrane"/>
    <property type="evidence" value="ECO:0007669"/>
    <property type="project" value="UniProtKB-SubCell"/>
</dbReference>